<dbReference type="InterPro" id="IPR050491">
    <property type="entry name" value="AmpC-like"/>
</dbReference>
<reference evidence="2" key="1">
    <citation type="submission" date="2023-10" db="EMBL/GenBank/DDBJ databases">
        <authorList>
            <person name="Chen Y."/>
            <person name="Shah S."/>
            <person name="Dougan E. K."/>
            <person name="Thang M."/>
            <person name="Chan C."/>
        </authorList>
    </citation>
    <scope>NUCLEOTIDE SEQUENCE [LARGE SCALE GENOMIC DNA]</scope>
</reference>
<feature type="domain" description="Beta-lactamase-related" evidence="1">
    <location>
        <begin position="116"/>
        <end position="422"/>
    </location>
</feature>
<evidence type="ECO:0000313" key="3">
    <source>
        <dbReference type="Proteomes" id="UP001189429"/>
    </source>
</evidence>
<organism evidence="2 3">
    <name type="scientific">Prorocentrum cordatum</name>
    <dbReference type="NCBI Taxonomy" id="2364126"/>
    <lineage>
        <taxon>Eukaryota</taxon>
        <taxon>Sar</taxon>
        <taxon>Alveolata</taxon>
        <taxon>Dinophyceae</taxon>
        <taxon>Prorocentrales</taxon>
        <taxon>Prorocentraceae</taxon>
        <taxon>Prorocentrum</taxon>
    </lineage>
</organism>
<dbReference type="EMBL" id="CAUYUJ010015915">
    <property type="protein sequence ID" value="CAK0859585.1"/>
    <property type="molecule type" value="Genomic_DNA"/>
</dbReference>
<dbReference type="PANTHER" id="PTHR46825:SF9">
    <property type="entry name" value="BETA-LACTAMASE-RELATED DOMAIN-CONTAINING PROTEIN"/>
    <property type="match status" value="1"/>
</dbReference>
<dbReference type="PANTHER" id="PTHR46825">
    <property type="entry name" value="D-ALANYL-D-ALANINE-CARBOXYPEPTIDASE/ENDOPEPTIDASE AMPH"/>
    <property type="match status" value="1"/>
</dbReference>
<evidence type="ECO:0000313" key="2">
    <source>
        <dbReference type="EMBL" id="CAK0859585.1"/>
    </source>
</evidence>
<dbReference type="Pfam" id="PF00144">
    <property type="entry name" value="Beta-lactamase"/>
    <property type="match status" value="1"/>
</dbReference>
<proteinExistence type="predicted"/>
<gene>
    <name evidence="2" type="ORF">PCOR1329_LOCUS48903</name>
</gene>
<dbReference type="Proteomes" id="UP001189429">
    <property type="component" value="Unassembled WGS sequence"/>
</dbReference>
<dbReference type="SUPFAM" id="SSF56601">
    <property type="entry name" value="beta-lactamase/transpeptidase-like"/>
    <property type="match status" value="1"/>
</dbReference>
<dbReference type="Gene3D" id="3.40.710.10">
    <property type="entry name" value="DD-peptidase/beta-lactamase superfamily"/>
    <property type="match status" value="1"/>
</dbReference>
<dbReference type="InterPro" id="IPR001466">
    <property type="entry name" value="Beta-lactam-related"/>
</dbReference>
<comment type="caution">
    <text evidence="2">The sequence shown here is derived from an EMBL/GenBank/DDBJ whole genome shotgun (WGS) entry which is preliminary data.</text>
</comment>
<keyword evidence="3" id="KW-1185">Reference proteome</keyword>
<dbReference type="InterPro" id="IPR012338">
    <property type="entry name" value="Beta-lactam/transpept-like"/>
</dbReference>
<name>A0ABN9UIT8_9DINO</name>
<accession>A0ABN9UIT8</accession>
<protein>
    <recommendedName>
        <fullName evidence="1">Beta-lactamase-related domain-containing protein</fullName>
    </recommendedName>
</protein>
<evidence type="ECO:0000259" key="1">
    <source>
        <dbReference type="Pfam" id="PF00144"/>
    </source>
</evidence>
<sequence>MDHEEAVHAMISDLLHQGAGIKKIHRIVTGDPELGPVGLKKVERLMKDLRAKAADVTQAKSHETEARERRADVVRHCQEALDIAIKPNRGFGGGLMHVEAPSISIKLASGSIRPGFRQMDPSDQFEIASVTKTFVAALLLRVIELNMLPLHPGVDPANAGLEAELSMINGLSEKLYCNMVMDSEGVDRSSEVTLRMLLSHRNGFVDHWDSEKIEFVTDEIYGDENKNRLWSVQETMDQLRKHMRKAGVTGKWRGNDFSKLCSGKCYKYTDSAYEIIGQVIEVATGITLREAFRKYIYERVGIDYPDMYQTWREGPDEGLENRDRCGNPSLSYRYERDWPTCLTEDRRQSIEYASGGFVSDTASLHKFIQSLFSGCFFDDPKWLSEMRTFLPTDCGDISYGLGFMRIRIGNTDLLEGHLGHGNVFMFAHVGNRGVASGVFLAGTLNFQDDEETCEVGYNDGSKASVCEAGRAFVLIQKILKILRKGKFVD</sequence>